<dbReference type="Pfam" id="PF13399">
    <property type="entry name" value="LytR_C"/>
    <property type="match status" value="1"/>
</dbReference>
<proteinExistence type="predicted"/>
<dbReference type="Gene3D" id="3.30.70.2390">
    <property type="match status" value="1"/>
</dbReference>
<evidence type="ECO:0000313" key="2">
    <source>
        <dbReference type="EMBL" id="QSB17390.1"/>
    </source>
</evidence>
<keyword evidence="3" id="KW-1185">Reference proteome</keyword>
<protein>
    <submittedName>
        <fullName evidence="2">LytR C-terminal domain-containing protein</fullName>
    </submittedName>
</protein>
<dbReference type="EMBL" id="CP070499">
    <property type="protein sequence ID" value="QSB17390.1"/>
    <property type="molecule type" value="Genomic_DNA"/>
</dbReference>
<evidence type="ECO:0000313" key="3">
    <source>
        <dbReference type="Proteomes" id="UP000662857"/>
    </source>
</evidence>
<sequence length="176" mass="18562">MLTFARVRALAIIAVLVLGALIAVLVALTRDDGLVTADHTSCPDDGVVANLELADPREIRINVYNATDQSGLASQVGEAFANRDFEVVEQGEDPRDTDGAGVAVLRYGPQAVGAAHVLQAYFLNTATFEFDLEREDDVVDVVLGNGYRQLATPTEVRLSIAALGSPVPPPGTCVAT</sequence>
<accession>A0A895YTG0</accession>
<evidence type="ECO:0000259" key="1">
    <source>
        <dbReference type="Pfam" id="PF13399"/>
    </source>
</evidence>
<gene>
    <name evidence="2" type="ORF">JQS43_17275</name>
</gene>
<dbReference type="Proteomes" id="UP000662857">
    <property type="component" value="Chromosome"/>
</dbReference>
<dbReference type="KEGG" id="nhy:JQS43_17275"/>
<feature type="domain" description="LytR/CpsA/Psr regulator C-terminal" evidence="1">
    <location>
        <begin position="58"/>
        <end position="147"/>
    </location>
</feature>
<organism evidence="2 3">
    <name type="scientific">Natronosporangium hydrolyticum</name>
    <dbReference type="NCBI Taxonomy" id="2811111"/>
    <lineage>
        <taxon>Bacteria</taxon>
        <taxon>Bacillati</taxon>
        <taxon>Actinomycetota</taxon>
        <taxon>Actinomycetes</taxon>
        <taxon>Micromonosporales</taxon>
        <taxon>Micromonosporaceae</taxon>
        <taxon>Natronosporangium</taxon>
    </lineage>
</organism>
<reference evidence="2" key="1">
    <citation type="submission" date="2021-02" db="EMBL/GenBank/DDBJ databases">
        <title>Natrosporangium hydrolyticum gen. nov., sp. nov, a haloalkaliphilic actinobacterium from a soda solonchak soil.</title>
        <authorList>
            <person name="Sorokin D.Y."/>
            <person name="Khijniak T.V."/>
            <person name="Zakharycheva A.P."/>
            <person name="Boueva O.V."/>
            <person name="Ariskina E.V."/>
            <person name="Hahnke R.L."/>
            <person name="Bunk B."/>
            <person name="Sproer C."/>
            <person name="Schumann P."/>
            <person name="Evtushenko L.I."/>
            <person name="Kublanov I.V."/>
        </authorList>
    </citation>
    <scope>NUCLEOTIDE SEQUENCE</scope>
    <source>
        <strain evidence="2">DSM 106523</strain>
    </source>
</reference>
<dbReference type="InterPro" id="IPR027381">
    <property type="entry name" value="LytR/CpsA/Psr_C"/>
</dbReference>
<name>A0A895YTG0_9ACTN</name>
<dbReference type="AlphaFoldDB" id="A0A895YTG0"/>